<evidence type="ECO:0008006" key="4">
    <source>
        <dbReference type="Google" id="ProtNLM"/>
    </source>
</evidence>
<accession>A0A5B9RAB7</accession>
<dbReference type="AlphaFoldDB" id="A0A5B9RAB7"/>
<dbReference type="KEGG" id="rul:UC8_59000"/>
<gene>
    <name evidence="2" type="ORF">UC8_59000</name>
</gene>
<reference evidence="2 3" key="1">
    <citation type="submission" date="2019-08" db="EMBL/GenBank/DDBJ databases">
        <title>Deep-cultivation of Planctomycetes and their phenomic and genomic characterization uncovers novel biology.</title>
        <authorList>
            <person name="Wiegand S."/>
            <person name="Jogler M."/>
            <person name="Boedeker C."/>
            <person name="Pinto D."/>
            <person name="Vollmers J."/>
            <person name="Rivas-Marin E."/>
            <person name="Kohn T."/>
            <person name="Peeters S.H."/>
            <person name="Heuer A."/>
            <person name="Rast P."/>
            <person name="Oberbeckmann S."/>
            <person name="Bunk B."/>
            <person name="Jeske O."/>
            <person name="Meyerdierks A."/>
            <person name="Storesund J.E."/>
            <person name="Kallscheuer N."/>
            <person name="Luecker S."/>
            <person name="Lage O.M."/>
            <person name="Pohl T."/>
            <person name="Merkel B.J."/>
            <person name="Hornburger P."/>
            <person name="Mueller R.-W."/>
            <person name="Bruemmer F."/>
            <person name="Labrenz M."/>
            <person name="Spormann A.M."/>
            <person name="Op den Camp H."/>
            <person name="Overmann J."/>
            <person name="Amann R."/>
            <person name="Jetten M.S.M."/>
            <person name="Mascher T."/>
            <person name="Medema M.H."/>
            <person name="Devos D.P."/>
            <person name="Kaster A.-K."/>
            <person name="Ovreas L."/>
            <person name="Rohde M."/>
            <person name="Galperin M.Y."/>
            <person name="Jogler C."/>
        </authorList>
    </citation>
    <scope>NUCLEOTIDE SEQUENCE [LARGE SCALE GENOMIC DNA]</scope>
    <source>
        <strain evidence="2 3">UC8</strain>
    </source>
</reference>
<keyword evidence="3" id="KW-1185">Reference proteome</keyword>
<dbReference type="OrthoDB" id="286361at2"/>
<evidence type="ECO:0000313" key="2">
    <source>
        <dbReference type="EMBL" id="QEG43843.1"/>
    </source>
</evidence>
<feature type="compositionally biased region" description="Pro residues" evidence="1">
    <location>
        <begin position="120"/>
        <end position="133"/>
    </location>
</feature>
<feature type="region of interest" description="Disordered" evidence="1">
    <location>
        <begin position="117"/>
        <end position="141"/>
    </location>
</feature>
<evidence type="ECO:0000256" key="1">
    <source>
        <dbReference type="SAM" id="MobiDB-lite"/>
    </source>
</evidence>
<protein>
    <recommendedName>
        <fullName evidence="4">Carboxypeptidase regulatory-like domain-containing protein</fullName>
    </recommendedName>
</protein>
<dbReference type="EMBL" id="CP042914">
    <property type="protein sequence ID" value="QEG43843.1"/>
    <property type="molecule type" value="Genomic_DNA"/>
</dbReference>
<organism evidence="2 3">
    <name type="scientific">Roseimaritima ulvae</name>
    <dbReference type="NCBI Taxonomy" id="980254"/>
    <lineage>
        <taxon>Bacteria</taxon>
        <taxon>Pseudomonadati</taxon>
        <taxon>Planctomycetota</taxon>
        <taxon>Planctomycetia</taxon>
        <taxon>Pirellulales</taxon>
        <taxon>Pirellulaceae</taxon>
        <taxon>Roseimaritima</taxon>
    </lineage>
</organism>
<evidence type="ECO:0000313" key="3">
    <source>
        <dbReference type="Proteomes" id="UP000325286"/>
    </source>
</evidence>
<sequence length="161" mass="16626">MSFHFPAPRCRGVLPNGAHLAACLRRSRWITVLLVGSWLTAFSGCGPSSSEPLAAVKGTVTAQGQPLVGADVMFIPEGGVGAPSGGKTDAQGAFELQYTNGESGAVIGKHRVVISVAADEPPPPMGGSAPPPRQTTSPEYYKQAEVTEAGENEFTFEVAGT</sequence>
<name>A0A5B9RAB7_9BACT</name>
<dbReference type="Proteomes" id="UP000325286">
    <property type="component" value="Chromosome"/>
</dbReference>
<proteinExistence type="predicted"/>
<dbReference type="RefSeq" id="WP_148080642.1">
    <property type="nucleotide sequence ID" value="NZ_CP042914.1"/>
</dbReference>